<accession>A0A0B4EVB8</accession>
<evidence type="ECO:0000313" key="10">
    <source>
        <dbReference type="Proteomes" id="UP000031186"/>
    </source>
</evidence>
<dbReference type="SUPFAM" id="SSF103473">
    <property type="entry name" value="MFS general substrate transporter"/>
    <property type="match status" value="1"/>
</dbReference>
<feature type="transmembrane region" description="Helical" evidence="7">
    <location>
        <begin position="344"/>
        <end position="367"/>
    </location>
</feature>
<keyword evidence="3 7" id="KW-0812">Transmembrane</keyword>
<dbReference type="Pfam" id="PF07690">
    <property type="entry name" value="MFS_1"/>
    <property type="match status" value="1"/>
</dbReference>
<feature type="transmembrane region" description="Helical" evidence="7">
    <location>
        <begin position="189"/>
        <end position="207"/>
    </location>
</feature>
<feature type="transmembrane region" description="Helical" evidence="7">
    <location>
        <begin position="379"/>
        <end position="397"/>
    </location>
</feature>
<dbReference type="VEuPathDB" id="FungiDB:MAN_05554"/>
<evidence type="ECO:0000256" key="7">
    <source>
        <dbReference type="SAM" id="Phobius"/>
    </source>
</evidence>
<keyword evidence="2" id="KW-0813">Transport</keyword>
<evidence type="ECO:0000256" key="2">
    <source>
        <dbReference type="ARBA" id="ARBA00022448"/>
    </source>
</evidence>
<feature type="domain" description="Major facilitator superfamily (MFS) profile" evidence="8">
    <location>
        <begin position="117"/>
        <end position="523"/>
    </location>
</feature>
<dbReference type="InterPro" id="IPR011701">
    <property type="entry name" value="MFS"/>
</dbReference>
<feature type="non-terminal residue" evidence="9">
    <location>
        <position position="1"/>
    </location>
</feature>
<evidence type="ECO:0000256" key="1">
    <source>
        <dbReference type="ARBA" id="ARBA00004141"/>
    </source>
</evidence>
<dbReference type="PROSITE" id="PS50850">
    <property type="entry name" value="MFS"/>
    <property type="match status" value="1"/>
</dbReference>
<dbReference type="Gene3D" id="1.20.1250.20">
    <property type="entry name" value="MFS general substrate transporter like domains"/>
    <property type="match status" value="1"/>
</dbReference>
<comment type="caution">
    <text evidence="9">The sequence shown here is derived from an EMBL/GenBank/DDBJ whole genome shotgun (WGS) entry which is preliminary data.</text>
</comment>
<feature type="transmembrane region" description="Helical" evidence="7">
    <location>
        <begin position="246"/>
        <end position="264"/>
    </location>
</feature>
<feature type="transmembrane region" description="Helical" evidence="7">
    <location>
        <begin position="409"/>
        <end position="428"/>
    </location>
</feature>
<comment type="similarity">
    <text evidence="6">Belongs to the major facilitator superfamily. Allantoate permease family.</text>
</comment>
<evidence type="ECO:0000256" key="6">
    <source>
        <dbReference type="ARBA" id="ARBA00037968"/>
    </source>
</evidence>
<keyword evidence="4 7" id="KW-1133">Transmembrane helix</keyword>
<feature type="transmembrane region" description="Helical" evidence="7">
    <location>
        <begin position="116"/>
        <end position="140"/>
    </location>
</feature>
<dbReference type="GO" id="GO:0022857">
    <property type="term" value="F:transmembrane transporter activity"/>
    <property type="evidence" value="ECO:0007669"/>
    <property type="project" value="InterPro"/>
</dbReference>
<name>A0A0B4EVB8_METAF</name>
<dbReference type="EMBL" id="AZNF01000006">
    <property type="protein sequence ID" value="KID65895.1"/>
    <property type="molecule type" value="Genomic_DNA"/>
</dbReference>
<evidence type="ECO:0000256" key="5">
    <source>
        <dbReference type="ARBA" id="ARBA00023136"/>
    </source>
</evidence>
<feature type="transmembrane region" description="Helical" evidence="7">
    <location>
        <begin position="160"/>
        <end position="177"/>
    </location>
</feature>
<comment type="subcellular location">
    <subcellularLocation>
        <location evidence="1">Membrane</location>
        <topology evidence="1">Multi-pass membrane protein</topology>
    </subcellularLocation>
</comment>
<dbReference type="FunFam" id="1.20.1250.20:FF:000064">
    <property type="entry name" value="MFS allantoate transporter"/>
    <property type="match status" value="1"/>
</dbReference>
<evidence type="ECO:0000259" key="8">
    <source>
        <dbReference type="PROSITE" id="PS50850"/>
    </source>
</evidence>
<feature type="transmembrane region" description="Helical" evidence="7">
    <location>
        <begin position="469"/>
        <end position="491"/>
    </location>
</feature>
<proteinExistence type="inferred from homology"/>
<feature type="transmembrane region" description="Helical" evidence="7">
    <location>
        <begin position="497"/>
        <end position="518"/>
    </location>
</feature>
<dbReference type="Proteomes" id="UP000031186">
    <property type="component" value="Unassembled WGS sequence"/>
</dbReference>
<feature type="transmembrane region" description="Helical" evidence="7">
    <location>
        <begin position="276"/>
        <end position="295"/>
    </location>
</feature>
<evidence type="ECO:0000256" key="3">
    <source>
        <dbReference type="ARBA" id="ARBA00022692"/>
    </source>
</evidence>
<feature type="transmembrane region" description="Helical" evidence="7">
    <location>
        <begin position="213"/>
        <end position="234"/>
    </location>
</feature>
<protein>
    <submittedName>
        <fullName evidence="9">Major facilitator superfamily transporter</fullName>
    </submittedName>
</protein>
<dbReference type="InterPro" id="IPR020846">
    <property type="entry name" value="MFS_dom"/>
</dbReference>
<organism evidence="9 10">
    <name type="scientific">Metarhizium anisopliae (strain ARSEF 549)</name>
    <dbReference type="NCBI Taxonomy" id="3151832"/>
    <lineage>
        <taxon>Eukaryota</taxon>
        <taxon>Fungi</taxon>
        <taxon>Dikarya</taxon>
        <taxon>Ascomycota</taxon>
        <taxon>Pezizomycotina</taxon>
        <taxon>Sordariomycetes</taxon>
        <taxon>Hypocreomycetidae</taxon>
        <taxon>Hypocreales</taxon>
        <taxon>Clavicipitaceae</taxon>
        <taxon>Metarhizium</taxon>
    </lineage>
</organism>
<dbReference type="PANTHER" id="PTHR43791">
    <property type="entry name" value="PERMEASE-RELATED"/>
    <property type="match status" value="1"/>
</dbReference>
<keyword evidence="5 7" id="KW-0472">Membrane</keyword>
<dbReference type="InterPro" id="IPR036259">
    <property type="entry name" value="MFS_trans_sf"/>
</dbReference>
<feature type="transmembrane region" description="Helical" evidence="7">
    <location>
        <begin position="434"/>
        <end position="457"/>
    </location>
</feature>
<dbReference type="AlphaFoldDB" id="A0A0B4EVB8"/>
<evidence type="ECO:0000256" key="4">
    <source>
        <dbReference type="ARBA" id="ARBA00022989"/>
    </source>
</evidence>
<gene>
    <name evidence="9" type="ORF">MAN_05554</name>
</gene>
<dbReference type="HOGENOM" id="CLU_001265_0_5_1"/>
<sequence>MREAGRPPLHRDRFASLPRLSPLHLRAYNLVPVRPLLIIDAFASGRCYYIVTYSLQASRNRICHQHHHADNGMAEKVDTERGMRSSPAEEVKFGDISNEALTPEEDKRILRKIDRWLLPVMALSYLFQFLDKSALGFTAIMGLRTDLRLTGEEYSWSSGIYYFGYLVASYPAAMLMVRWKVGKVITMSVLVWGAVLMLTATAFNAGSLLANRFFLGVTEAAIAPGLTIVVSMWYKRSEQPLRHAAWFLGNTFAGIFGGLVAYGIGHVETMAPWKAVFLTFGAATVAWSVGIYFLLPDTPMEARFLSRKDREKAVLRVKENMTGIKSDKIKWGQVKEALLDAKTWLIVALLLASCIPNGAVTTFSAIVTEGFGFSTFDTLLLSCVTYLLQLVLVLFATCGSGYFANSRTYFMALNYVVGVAGAAMVRYVAAENKWARFVGTVLAGGYSGNFPLTVSLVSGNVGGFTKKATVNAMCFMAYCAGNIIGPQLFFAREAPEYLSGFLALMICLAMGFALCWAIRFHLMWENSRRDRVVSADEVAAFEEARHGVMVNLTDMTDKEIPQFRYVY</sequence>
<dbReference type="GO" id="GO:0016020">
    <property type="term" value="C:membrane"/>
    <property type="evidence" value="ECO:0007669"/>
    <property type="project" value="UniProtKB-SubCell"/>
</dbReference>
<evidence type="ECO:0000313" key="9">
    <source>
        <dbReference type="EMBL" id="KID65895.1"/>
    </source>
</evidence>
<reference evidence="9 10" key="1">
    <citation type="journal article" date="2014" name="Proc. Natl. Acad. Sci. U.S.A.">
        <title>Trajectory and genomic determinants of fungal-pathogen speciation and host adaptation.</title>
        <authorList>
            <person name="Hu X."/>
            <person name="Xiao G."/>
            <person name="Zheng P."/>
            <person name="Shang Y."/>
            <person name="Su Y."/>
            <person name="Zhang X."/>
            <person name="Liu X."/>
            <person name="Zhan S."/>
            <person name="St Leger R.J."/>
            <person name="Wang C."/>
        </authorList>
    </citation>
    <scope>NUCLEOTIDE SEQUENCE [LARGE SCALE GENOMIC DNA]</scope>
    <source>
        <strain evidence="9 10">ARSEF 549</strain>
    </source>
</reference>
<dbReference type="PANTHER" id="PTHR43791:SF103">
    <property type="entry name" value="MAJOR FACILITATOR SUPERFAMILY (MFS) PROFILE DOMAIN-CONTAINING PROTEIN-RELATED"/>
    <property type="match status" value="1"/>
</dbReference>
<dbReference type="OrthoDB" id="6730379at2759"/>
<keyword evidence="10" id="KW-1185">Reference proteome</keyword>